<evidence type="ECO:0000313" key="1">
    <source>
        <dbReference type="EMBL" id="MFC5412381.1"/>
    </source>
</evidence>
<dbReference type="Proteomes" id="UP001596106">
    <property type="component" value="Unassembled WGS sequence"/>
</dbReference>
<evidence type="ECO:0000313" key="2">
    <source>
        <dbReference type="Proteomes" id="UP001596106"/>
    </source>
</evidence>
<sequence>MTYLPTSHRLTYRLDIDRGRYIVKECEPGFCKVPRELIVEERRFNDNIDAEFILRGPDTKKKEPGTGKRSARKITFFTGLQRTNYAGVYIGNVVTFGQGGSKVRNGVIVQFSTDAGRMTLRYFPAYYPFPKDRAAFVASIVGRGLL</sequence>
<dbReference type="RefSeq" id="WP_379849835.1">
    <property type="nucleotide sequence ID" value="NZ_JBHSMA010000012.1"/>
</dbReference>
<reference evidence="2" key="1">
    <citation type="journal article" date="2019" name="Int. J. Syst. Evol. Microbiol.">
        <title>The Global Catalogue of Microorganisms (GCM) 10K type strain sequencing project: providing services to taxonomists for standard genome sequencing and annotation.</title>
        <authorList>
            <consortium name="The Broad Institute Genomics Platform"/>
            <consortium name="The Broad Institute Genome Sequencing Center for Infectious Disease"/>
            <person name="Wu L."/>
            <person name="Ma J."/>
        </authorList>
    </citation>
    <scope>NUCLEOTIDE SEQUENCE [LARGE SCALE GENOMIC DNA]</scope>
    <source>
        <strain evidence="2">CCUG 55250</strain>
    </source>
</reference>
<accession>A0ABW0IIZ9</accession>
<keyword evidence="2" id="KW-1185">Reference proteome</keyword>
<protein>
    <submittedName>
        <fullName evidence="1">Uncharacterized protein</fullName>
    </submittedName>
</protein>
<organism evidence="1 2">
    <name type="scientific">Larkinella bovis</name>
    <dbReference type="NCBI Taxonomy" id="683041"/>
    <lineage>
        <taxon>Bacteria</taxon>
        <taxon>Pseudomonadati</taxon>
        <taxon>Bacteroidota</taxon>
        <taxon>Cytophagia</taxon>
        <taxon>Cytophagales</taxon>
        <taxon>Spirosomataceae</taxon>
        <taxon>Larkinella</taxon>
    </lineage>
</organism>
<dbReference type="EMBL" id="JBHSMA010000012">
    <property type="protein sequence ID" value="MFC5412381.1"/>
    <property type="molecule type" value="Genomic_DNA"/>
</dbReference>
<name>A0ABW0IIZ9_9BACT</name>
<proteinExistence type="predicted"/>
<comment type="caution">
    <text evidence="1">The sequence shown here is derived from an EMBL/GenBank/DDBJ whole genome shotgun (WGS) entry which is preliminary data.</text>
</comment>
<gene>
    <name evidence="1" type="ORF">ACFPMF_23860</name>
</gene>